<feature type="domain" description="Heterokaryon incompatibility" evidence="1">
    <location>
        <begin position="46"/>
        <end position="204"/>
    </location>
</feature>
<dbReference type="Pfam" id="PF26639">
    <property type="entry name" value="Het-6_barrel"/>
    <property type="match status" value="1"/>
</dbReference>
<keyword evidence="3" id="KW-1185">Reference proteome</keyword>
<sequence>MTSCYAPLNTNGQGTQFRILHLLPGQPSDEVRCCLHQLGLDGNVSYDALSYTWGDLKGTKEISCDGHTLRVTTNLHTALRRVRSTTEVKHLWADGVCINQQDVNERGKQVQLMKSIFSNAKRVLIWLGEEDETSHRALELIGDLAKSVDRFLAEGGDMDDVDFNDPLAEKHFSCYKNPEQFTRLAALNTFTHRTWFARVWVVQEVSMAARAEIIYEDLNVDWEDFTVATKAYDNLNLHMVDHERVAYISLLRRAREEWLSGTHLELLSLLFRYRAFGATDPRDKVYGLDALTLHKHEALKVDYNIDVATLYRAVAKDVLQTEMDLTILSVPKRFAGDTIEGLPSWCPDWSFTRLCPGLGLAHSGNRPADIHDMRYNASGGSCLQEVHLRDNDTALGIDAVVLDEIAAIGPVLMTDRVPRTVYGSVRIPKCAFALADWTATAGLLSSTDSRPYVTGEPLADALMQTLVAQSTTESTEALRKDYSILQNFAALARLARWIPTFTPSFVAESMVSVAHRRLFGGKSDTMSYDFRVGLSSLTDRRVFRTAKGYIGLAGALVEVGDRVAVARGGKVPYVLREAEGGWTLKSDCYLRGIMNGEAYDESQLERLWLV</sequence>
<comment type="caution">
    <text evidence="2">The sequence shown here is derived from an EMBL/GenBank/DDBJ whole genome shotgun (WGS) entry which is preliminary data.</text>
</comment>
<dbReference type="Proteomes" id="UP000192596">
    <property type="component" value="Unassembled WGS sequence"/>
</dbReference>
<evidence type="ECO:0000259" key="1">
    <source>
        <dbReference type="Pfam" id="PF06985"/>
    </source>
</evidence>
<accession>A0A1V8SQ72</accession>
<dbReference type="InParanoid" id="A0A1V8SQ72"/>
<proteinExistence type="predicted"/>
<reference evidence="3" key="1">
    <citation type="submission" date="2017-03" db="EMBL/GenBank/DDBJ databases">
        <title>Genomes of endolithic fungi from Antarctica.</title>
        <authorList>
            <person name="Coleine C."/>
            <person name="Masonjones S."/>
            <person name="Stajich J.E."/>
        </authorList>
    </citation>
    <scope>NUCLEOTIDE SEQUENCE [LARGE SCALE GENOMIC DNA]</scope>
    <source>
        <strain evidence="3">CCFEE 5527</strain>
    </source>
</reference>
<name>A0A1V8SQ72_9PEZI</name>
<evidence type="ECO:0000313" key="2">
    <source>
        <dbReference type="EMBL" id="OQO01178.1"/>
    </source>
</evidence>
<evidence type="ECO:0000313" key="3">
    <source>
        <dbReference type="Proteomes" id="UP000192596"/>
    </source>
</evidence>
<dbReference type="AlphaFoldDB" id="A0A1V8SQ72"/>
<protein>
    <recommendedName>
        <fullName evidence="1">Heterokaryon incompatibility domain-containing protein</fullName>
    </recommendedName>
</protein>
<organism evidence="2 3">
    <name type="scientific">Cryoendolithus antarcticus</name>
    <dbReference type="NCBI Taxonomy" id="1507870"/>
    <lineage>
        <taxon>Eukaryota</taxon>
        <taxon>Fungi</taxon>
        <taxon>Dikarya</taxon>
        <taxon>Ascomycota</taxon>
        <taxon>Pezizomycotina</taxon>
        <taxon>Dothideomycetes</taxon>
        <taxon>Dothideomycetidae</taxon>
        <taxon>Cladosporiales</taxon>
        <taxon>Cladosporiaceae</taxon>
        <taxon>Cryoendolithus</taxon>
    </lineage>
</organism>
<dbReference type="EMBL" id="NAJO01000032">
    <property type="protein sequence ID" value="OQO01178.1"/>
    <property type="molecule type" value="Genomic_DNA"/>
</dbReference>
<dbReference type="OrthoDB" id="5416609at2759"/>
<gene>
    <name evidence="2" type="ORF">B0A48_13421</name>
</gene>
<dbReference type="STRING" id="1507870.A0A1V8SQ72"/>
<dbReference type="PANTHER" id="PTHR24148:SF64">
    <property type="entry name" value="HETEROKARYON INCOMPATIBILITY DOMAIN-CONTAINING PROTEIN"/>
    <property type="match status" value="1"/>
</dbReference>
<dbReference type="InterPro" id="IPR052895">
    <property type="entry name" value="HetReg/Transcr_Mod"/>
</dbReference>
<dbReference type="Pfam" id="PF06985">
    <property type="entry name" value="HET"/>
    <property type="match status" value="1"/>
</dbReference>
<dbReference type="InterPro" id="IPR010730">
    <property type="entry name" value="HET"/>
</dbReference>
<dbReference type="PANTHER" id="PTHR24148">
    <property type="entry name" value="ANKYRIN REPEAT DOMAIN-CONTAINING PROTEIN 39 HOMOLOG-RELATED"/>
    <property type="match status" value="1"/>
</dbReference>